<keyword evidence="2" id="KW-0058">Aromatic hydrocarbons catabolism</keyword>
<evidence type="ECO:0000256" key="3">
    <source>
        <dbReference type="ARBA" id="ARBA00022801"/>
    </source>
</evidence>
<dbReference type="InterPro" id="IPR029058">
    <property type="entry name" value="AB_hydrolase_fold"/>
</dbReference>
<organism evidence="5 6">
    <name type="scientific">Hymenobacter bucti</name>
    <dbReference type="NCBI Taxonomy" id="1844114"/>
    <lineage>
        <taxon>Bacteria</taxon>
        <taxon>Pseudomonadati</taxon>
        <taxon>Bacteroidota</taxon>
        <taxon>Cytophagia</taxon>
        <taxon>Cytophagales</taxon>
        <taxon>Hymenobacteraceae</taxon>
        <taxon>Hymenobacter</taxon>
    </lineage>
</organism>
<dbReference type="PRINTS" id="PR00412">
    <property type="entry name" value="EPOXHYDRLASE"/>
</dbReference>
<feature type="domain" description="Epoxide hydrolase N-terminal" evidence="4">
    <location>
        <begin position="16"/>
        <end position="120"/>
    </location>
</feature>
<reference evidence="6" key="1">
    <citation type="journal article" date="2019" name="Int. J. Syst. Evol. Microbiol.">
        <title>The Global Catalogue of Microorganisms (GCM) 10K type strain sequencing project: providing services to taxonomists for standard genome sequencing and annotation.</title>
        <authorList>
            <consortium name="The Broad Institute Genomics Platform"/>
            <consortium name="The Broad Institute Genome Sequencing Center for Infectious Disease"/>
            <person name="Wu L."/>
            <person name="Ma J."/>
        </authorList>
    </citation>
    <scope>NUCLEOTIDE SEQUENCE [LARGE SCALE GENOMIC DNA]</scope>
    <source>
        <strain evidence="6">CGMCC 1.15795</strain>
    </source>
</reference>
<dbReference type="InterPro" id="IPR000639">
    <property type="entry name" value="Epox_hydrolase-like"/>
</dbReference>
<dbReference type="Pfam" id="PF06441">
    <property type="entry name" value="EHN"/>
    <property type="match status" value="1"/>
</dbReference>
<dbReference type="Proteomes" id="UP001597197">
    <property type="component" value="Unassembled WGS sequence"/>
</dbReference>
<dbReference type="GO" id="GO:0016787">
    <property type="term" value="F:hydrolase activity"/>
    <property type="evidence" value="ECO:0007669"/>
    <property type="project" value="UniProtKB-KW"/>
</dbReference>
<comment type="similarity">
    <text evidence="1">Belongs to the peptidase S33 family.</text>
</comment>
<protein>
    <submittedName>
        <fullName evidence="5">Epoxide hydrolase family protein</fullName>
        <ecNumber evidence="5">3.-.-.-</ecNumber>
    </submittedName>
</protein>
<dbReference type="RefSeq" id="WP_382318128.1">
    <property type="nucleotide sequence ID" value="NZ_JBHUFD010000018.1"/>
</dbReference>
<name>A0ABW4R0Q7_9BACT</name>
<keyword evidence="3 5" id="KW-0378">Hydrolase</keyword>
<dbReference type="InterPro" id="IPR016292">
    <property type="entry name" value="Epoxide_hydrolase"/>
</dbReference>
<dbReference type="PANTHER" id="PTHR21661:SF35">
    <property type="entry name" value="EPOXIDE HYDROLASE"/>
    <property type="match status" value="1"/>
</dbReference>
<accession>A0ABW4R0Q7</accession>
<keyword evidence="6" id="KW-1185">Reference proteome</keyword>
<evidence type="ECO:0000313" key="5">
    <source>
        <dbReference type="EMBL" id="MFD1875447.1"/>
    </source>
</evidence>
<dbReference type="EMBL" id="JBHUFD010000018">
    <property type="protein sequence ID" value="MFD1875447.1"/>
    <property type="molecule type" value="Genomic_DNA"/>
</dbReference>
<evidence type="ECO:0000259" key="4">
    <source>
        <dbReference type="Pfam" id="PF06441"/>
    </source>
</evidence>
<sequence>MLAASEMRDALPPLTQPFVAHASAAALADLAARLAQTRWPTALPGTGWNYGTNLSFLQELVTYWTQEFDWRKVEAASNAYPNFTTDLDGHRIHFLHVKGKGAQTIPLLLTHGWPGSFLEMLPLIPLLTAAGPVSFDVVVPSLPGFGYSAPFVAPGGSSFVVADLWHQLMGRLGYPRYGAQGGDVGAGVSTWLALKYPASVIGLHLNYIPGSYKPYLKPGEVLSPEVLAFQKTAADWVAREGAYGAMHSTKPLTAAYGLNDSPAGLCAWIVEKFHGWSDQGPDGRWAFTKQELLANVTLYWLTQSIYSSMAIYQENGRRPLAFGPDDYVRVPVAFAQFPKELPTPPRAYVEKGFNIQRWTSMPAGGHFAALEQPALLADDLKAFFATII</sequence>
<proteinExistence type="inferred from homology"/>
<dbReference type="SUPFAM" id="SSF53474">
    <property type="entry name" value="alpha/beta-Hydrolases"/>
    <property type="match status" value="1"/>
</dbReference>
<dbReference type="Gene3D" id="3.40.50.1820">
    <property type="entry name" value="alpha/beta hydrolase"/>
    <property type="match status" value="1"/>
</dbReference>
<dbReference type="InterPro" id="IPR010497">
    <property type="entry name" value="Epoxide_hydro_N"/>
</dbReference>
<evidence type="ECO:0000256" key="1">
    <source>
        <dbReference type="ARBA" id="ARBA00010088"/>
    </source>
</evidence>
<comment type="caution">
    <text evidence="5">The sequence shown here is derived from an EMBL/GenBank/DDBJ whole genome shotgun (WGS) entry which is preliminary data.</text>
</comment>
<evidence type="ECO:0000313" key="6">
    <source>
        <dbReference type="Proteomes" id="UP001597197"/>
    </source>
</evidence>
<gene>
    <name evidence="5" type="ORF">ACFSDX_23640</name>
</gene>
<dbReference type="PANTHER" id="PTHR21661">
    <property type="entry name" value="EPOXIDE HYDROLASE 1-RELATED"/>
    <property type="match status" value="1"/>
</dbReference>
<evidence type="ECO:0000256" key="2">
    <source>
        <dbReference type="ARBA" id="ARBA00022797"/>
    </source>
</evidence>
<dbReference type="EC" id="3.-.-.-" evidence="5"/>
<dbReference type="PIRSF" id="PIRSF001112">
    <property type="entry name" value="Epoxide_hydrolase"/>
    <property type="match status" value="1"/>
</dbReference>